<dbReference type="PROSITE" id="PS50005">
    <property type="entry name" value="TPR"/>
    <property type="match status" value="1"/>
</dbReference>
<feature type="region of interest" description="Disordered" evidence="2">
    <location>
        <begin position="426"/>
        <end position="597"/>
    </location>
</feature>
<dbReference type="InterPro" id="IPR036465">
    <property type="entry name" value="vWFA_dom_sf"/>
</dbReference>
<dbReference type="Proteomes" id="UP000236220">
    <property type="component" value="Unassembled WGS sequence"/>
</dbReference>
<dbReference type="InterPro" id="IPR002035">
    <property type="entry name" value="VWF_A"/>
</dbReference>
<gene>
    <name evidence="4" type="ORF">Lysil_1532</name>
</gene>
<feature type="compositionally biased region" description="Basic and acidic residues" evidence="2">
    <location>
        <begin position="528"/>
        <end position="545"/>
    </location>
</feature>
<dbReference type="InterPro" id="IPR011990">
    <property type="entry name" value="TPR-like_helical_dom_sf"/>
</dbReference>
<evidence type="ECO:0000256" key="2">
    <source>
        <dbReference type="SAM" id="MobiDB-lite"/>
    </source>
</evidence>
<dbReference type="PANTHER" id="PTHR22550">
    <property type="entry name" value="SPORE GERMINATION PROTEIN"/>
    <property type="match status" value="1"/>
</dbReference>
<dbReference type="AlphaFoldDB" id="A0A2K1PX46"/>
<dbReference type="RefSeq" id="WP_165782436.1">
    <property type="nucleotide sequence ID" value="NZ_NPZB01000002.1"/>
</dbReference>
<dbReference type="SUPFAM" id="SSF53300">
    <property type="entry name" value="vWA-like"/>
    <property type="match status" value="1"/>
</dbReference>
<evidence type="ECO:0000256" key="1">
    <source>
        <dbReference type="PROSITE-ProRule" id="PRU00339"/>
    </source>
</evidence>
<feature type="compositionally biased region" description="Basic and acidic residues" evidence="2">
    <location>
        <begin position="585"/>
        <end position="597"/>
    </location>
</feature>
<sequence>MMSSLHWLRPEWLWGLLAVPVVAWLAWRLRNGRDPWAGVIDPVLRPHVLDQGSAIARGSWSPLWAAALVTCGVLALAGPSWHRSEAPLLQSKSPLVIAIDLSSTSLADDVAPSRLLLMRAKLQQWLKTRPDGQVALVAFARDAYTVAPLTDDPANVAVFIDALAPDVMPDDGQNADRAIGLARDLLQQSGNTQGDIVVMTDHADAAAIRMAGAARSDGFRVSALGVGNAIGRPVRDGNGDVSMARLDLASLTAMAAAGGGRAATMQATTVDIAQLGADAPTVGDSVGNARGHAGSQWQDDGAWLLLPLILLLLPAFRRGGALAAMLVIGFALAPQSGHAGDLWRRPDQQAYDHMESAQRAYRKGDFARAEAEYTKVHSAEADYNRGNALARLERYREAVQAYDDALMRNPGMADAKANREAVLKAMRQPAGGQQSGKNKQQGNQQGNQQQNGQQSQANQQQGDSQQNRSQQNSRQQGGQQQGGQQQDNSQQRNQQQRNDQQNGQLSANGQSANPKPEDRAGQQAADAAQRERMREALKQGRDARGQRPGGGTQQETPAERERQQQVDAWLRRIPDDPGALLRSKFQIERGRRRGGGE</sequence>
<dbReference type="SMART" id="SM00327">
    <property type="entry name" value="VWA"/>
    <property type="match status" value="1"/>
</dbReference>
<dbReference type="PANTHER" id="PTHR22550:SF14">
    <property type="entry name" value="VWFA DOMAIN-CONTAINING PROTEIN"/>
    <property type="match status" value="1"/>
</dbReference>
<dbReference type="Gene3D" id="1.25.40.10">
    <property type="entry name" value="Tetratricopeptide repeat domain"/>
    <property type="match status" value="1"/>
</dbReference>
<dbReference type="SUPFAM" id="SSF48452">
    <property type="entry name" value="TPR-like"/>
    <property type="match status" value="1"/>
</dbReference>
<reference evidence="4 5" key="1">
    <citation type="submission" date="2017-08" db="EMBL/GenBank/DDBJ databases">
        <title>Lysobacter sylvestris genome.</title>
        <authorList>
            <person name="Zhang D.-C."/>
            <person name="Albuquerque L."/>
            <person name="Franca L."/>
            <person name="Froufe H.J.C."/>
            <person name="Barroso C."/>
            <person name="Egas C."/>
            <person name="Da Costa M."/>
            <person name="Margesin R."/>
        </authorList>
    </citation>
    <scope>NUCLEOTIDE SEQUENCE [LARGE SCALE GENOMIC DNA]</scope>
    <source>
        <strain evidence="4 5">AM20-91</strain>
    </source>
</reference>
<feature type="compositionally biased region" description="Low complexity" evidence="2">
    <location>
        <begin position="430"/>
        <end position="504"/>
    </location>
</feature>
<evidence type="ECO:0000313" key="5">
    <source>
        <dbReference type="Proteomes" id="UP000236220"/>
    </source>
</evidence>
<organism evidence="4 5">
    <name type="scientific">Solilutibacter silvestris</name>
    <dbReference type="NCBI Taxonomy" id="1645665"/>
    <lineage>
        <taxon>Bacteria</taxon>
        <taxon>Pseudomonadati</taxon>
        <taxon>Pseudomonadota</taxon>
        <taxon>Gammaproteobacteria</taxon>
        <taxon>Lysobacterales</taxon>
        <taxon>Lysobacteraceae</taxon>
        <taxon>Solilutibacter</taxon>
    </lineage>
</organism>
<dbReference type="Pfam" id="PF13519">
    <property type="entry name" value="VWA_2"/>
    <property type="match status" value="1"/>
</dbReference>
<feature type="compositionally biased region" description="Basic and acidic residues" evidence="2">
    <location>
        <begin position="557"/>
        <end position="575"/>
    </location>
</feature>
<protein>
    <submittedName>
        <fullName evidence="4">von Willebrand factor type A domain-containing protein</fullName>
    </submittedName>
</protein>
<evidence type="ECO:0000259" key="3">
    <source>
        <dbReference type="SMART" id="SM00327"/>
    </source>
</evidence>
<accession>A0A2K1PX46</accession>
<keyword evidence="1" id="KW-0802">TPR repeat</keyword>
<name>A0A2K1PX46_9GAMM</name>
<comment type="caution">
    <text evidence="4">The sequence shown here is derived from an EMBL/GenBank/DDBJ whole genome shotgun (WGS) entry which is preliminary data.</text>
</comment>
<dbReference type="InterPro" id="IPR050768">
    <property type="entry name" value="UPF0353/GerABKA_families"/>
</dbReference>
<keyword evidence="5" id="KW-1185">Reference proteome</keyword>
<evidence type="ECO:0000313" key="4">
    <source>
        <dbReference type="EMBL" id="PNS07356.1"/>
    </source>
</evidence>
<feature type="domain" description="VWFA" evidence="3">
    <location>
        <begin position="92"/>
        <end position="280"/>
    </location>
</feature>
<dbReference type="EMBL" id="NPZB01000002">
    <property type="protein sequence ID" value="PNS07356.1"/>
    <property type="molecule type" value="Genomic_DNA"/>
</dbReference>
<proteinExistence type="predicted"/>
<dbReference type="Gene3D" id="3.40.50.410">
    <property type="entry name" value="von Willebrand factor, type A domain"/>
    <property type="match status" value="1"/>
</dbReference>
<dbReference type="SMART" id="SM00028">
    <property type="entry name" value="TPR"/>
    <property type="match status" value="1"/>
</dbReference>
<feature type="repeat" description="TPR" evidence="1">
    <location>
        <begin position="379"/>
        <end position="412"/>
    </location>
</feature>
<dbReference type="InterPro" id="IPR019734">
    <property type="entry name" value="TPR_rpt"/>
</dbReference>